<organism evidence="2 3">
    <name type="scientific">Micromonospora deserti</name>
    <dbReference type="NCBI Taxonomy" id="2070366"/>
    <lineage>
        <taxon>Bacteria</taxon>
        <taxon>Bacillati</taxon>
        <taxon>Actinomycetota</taxon>
        <taxon>Actinomycetes</taxon>
        <taxon>Micromonosporales</taxon>
        <taxon>Micromonosporaceae</taxon>
        <taxon>Micromonospora</taxon>
    </lineage>
</organism>
<dbReference type="SUPFAM" id="SSF103473">
    <property type="entry name" value="MFS general substrate transporter"/>
    <property type="match status" value="1"/>
</dbReference>
<name>A0A2W2CRM8_9ACTN</name>
<dbReference type="Proteomes" id="UP000248749">
    <property type="component" value="Unassembled WGS sequence"/>
</dbReference>
<feature type="transmembrane region" description="Helical" evidence="1">
    <location>
        <begin position="40"/>
        <end position="64"/>
    </location>
</feature>
<evidence type="ECO:0000313" key="3">
    <source>
        <dbReference type="Proteomes" id="UP000248749"/>
    </source>
</evidence>
<dbReference type="RefSeq" id="WP_111132700.1">
    <property type="nucleotide sequence ID" value="NZ_POUB01000012.1"/>
</dbReference>
<gene>
    <name evidence="2" type="ORF">C1I99_03490</name>
</gene>
<keyword evidence="1" id="KW-0472">Membrane</keyword>
<dbReference type="AlphaFoldDB" id="A0A2W2CRM8"/>
<sequence>MLAEPVFRLLLVTKTLAIAAASLRILALSTLVYAAPRSPLWAAVAFAAGFLPQFAGAALFGAAADRIRPRPLLMAG</sequence>
<comment type="caution">
    <text evidence="2">The sequence shown here is derived from an EMBL/GenBank/DDBJ whole genome shotgun (WGS) entry which is preliminary data.</text>
</comment>
<dbReference type="EMBL" id="POUB01000012">
    <property type="protein sequence ID" value="PZG02186.1"/>
    <property type="molecule type" value="Genomic_DNA"/>
</dbReference>
<reference evidence="2 3" key="1">
    <citation type="submission" date="2018-01" db="EMBL/GenBank/DDBJ databases">
        <title>Draft genome sequence of Salinispora sp. 13K206.</title>
        <authorList>
            <person name="Sahin N."/>
            <person name="Saygin H."/>
            <person name="Ay H."/>
        </authorList>
    </citation>
    <scope>NUCLEOTIDE SEQUENCE [LARGE SCALE GENOMIC DNA]</scope>
    <source>
        <strain evidence="2 3">13K206</strain>
    </source>
</reference>
<evidence type="ECO:0008006" key="4">
    <source>
        <dbReference type="Google" id="ProtNLM"/>
    </source>
</evidence>
<dbReference type="InterPro" id="IPR036259">
    <property type="entry name" value="MFS_trans_sf"/>
</dbReference>
<keyword evidence="3" id="KW-1185">Reference proteome</keyword>
<feature type="transmembrane region" description="Helical" evidence="1">
    <location>
        <begin position="12"/>
        <end position="34"/>
    </location>
</feature>
<accession>A0A2W2CRM8</accession>
<protein>
    <recommendedName>
        <fullName evidence="4">MFS transporter</fullName>
    </recommendedName>
</protein>
<evidence type="ECO:0000256" key="1">
    <source>
        <dbReference type="SAM" id="Phobius"/>
    </source>
</evidence>
<keyword evidence="1" id="KW-0812">Transmembrane</keyword>
<keyword evidence="1" id="KW-1133">Transmembrane helix</keyword>
<proteinExistence type="predicted"/>
<evidence type="ECO:0000313" key="2">
    <source>
        <dbReference type="EMBL" id="PZG02186.1"/>
    </source>
</evidence>